<comment type="caution">
    <text evidence="1">The sequence shown here is derived from an EMBL/GenBank/DDBJ whole genome shotgun (WGS) entry which is preliminary data.</text>
</comment>
<gene>
    <name evidence="1" type="ORF">ACFQPS_07115</name>
</gene>
<organism evidence="1 2">
    <name type="scientific">Rhodocista pekingensis</name>
    <dbReference type="NCBI Taxonomy" id="201185"/>
    <lineage>
        <taxon>Bacteria</taxon>
        <taxon>Pseudomonadati</taxon>
        <taxon>Pseudomonadota</taxon>
        <taxon>Alphaproteobacteria</taxon>
        <taxon>Rhodospirillales</taxon>
        <taxon>Azospirillaceae</taxon>
        <taxon>Rhodocista</taxon>
    </lineage>
</organism>
<evidence type="ECO:0000313" key="2">
    <source>
        <dbReference type="Proteomes" id="UP001596456"/>
    </source>
</evidence>
<dbReference type="EMBL" id="JBHTCM010000008">
    <property type="protein sequence ID" value="MFC7332929.1"/>
    <property type="molecule type" value="Genomic_DNA"/>
</dbReference>
<dbReference type="RefSeq" id="WP_377357697.1">
    <property type="nucleotide sequence ID" value="NZ_JBHTCM010000008.1"/>
</dbReference>
<proteinExistence type="predicted"/>
<evidence type="ECO:0000313" key="1">
    <source>
        <dbReference type="EMBL" id="MFC7332929.1"/>
    </source>
</evidence>
<reference evidence="2" key="1">
    <citation type="journal article" date="2019" name="Int. J. Syst. Evol. Microbiol.">
        <title>The Global Catalogue of Microorganisms (GCM) 10K type strain sequencing project: providing services to taxonomists for standard genome sequencing and annotation.</title>
        <authorList>
            <consortium name="The Broad Institute Genomics Platform"/>
            <consortium name="The Broad Institute Genome Sequencing Center for Infectious Disease"/>
            <person name="Wu L."/>
            <person name="Ma J."/>
        </authorList>
    </citation>
    <scope>NUCLEOTIDE SEQUENCE [LARGE SCALE GENOMIC DNA]</scope>
    <source>
        <strain evidence="2">CGMCC 1.16275</strain>
    </source>
</reference>
<protein>
    <submittedName>
        <fullName evidence="1">Uncharacterized protein</fullName>
    </submittedName>
</protein>
<name>A0ABW2KV86_9PROT</name>
<accession>A0ABW2KV86</accession>
<dbReference type="Proteomes" id="UP001596456">
    <property type="component" value="Unassembled WGS sequence"/>
</dbReference>
<keyword evidence="2" id="KW-1185">Reference proteome</keyword>
<sequence>MRPDPTAAQRRQRHAATLHRLGPRAVLELLEELERAHRLPPGALDDLLDSYATLDPAVLRALGGDRFPPRPIREVA</sequence>